<evidence type="ECO:0000313" key="5">
    <source>
        <dbReference type="Proteomes" id="UP001558652"/>
    </source>
</evidence>
<evidence type="ECO:0000256" key="2">
    <source>
        <dbReference type="SAM" id="Phobius"/>
    </source>
</evidence>
<protein>
    <recommendedName>
        <fullName evidence="3">Endoplasmic reticulum metallopeptidase 1-like C-terminal domain-containing protein</fullName>
    </recommendedName>
</protein>
<comment type="similarity">
    <text evidence="1">Belongs to the peptidase M28 family.</text>
</comment>
<keyword evidence="2" id="KW-0472">Membrane</keyword>
<dbReference type="Proteomes" id="UP001558652">
    <property type="component" value="Unassembled WGS sequence"/>
</dbReference>
<reference evidence="4 5" key="1">
    <citation type="submission" date="2024-07" db="EMBL/GenBank/DDBJ databases">
        <title>Chromosome-level genome assembly of the water stick insect Ranatra chinensis (Heteroptera: Nepidae).</title>
        <authorList>
            <person name="Liu X."/>
        </authorList>
    </citation>
    <scope>NUCLEOTIDE SEQUENCE [LARGE SCALE GENOMIC DNA]</scope>
    <source>
        <strain evidence="4">Cailab_2021Rc</strain>
        <tissue evidence="4">Muscle</tissue>
    </source>
</reference>
<dbReference type="InterPro" id="IPR053973">
    <property type="entry name" value="ERMP1-like_C"/>
</dbReference>
<feature type="transmembrane region" description="Helical" evidence="2">
    <location>
        <begin position="6"/>
        <end position="23"/>
    </location>
</feature>
<feature type="domain" description="Endoplasmic reticulum metallopeptidase 1-like C-terminal" evidence="3">
    <location>
        <begin position="51"/>
        <end position="218"/>
    </location>
</feature>
<sequence>MMILPFIQGGYIVNGALLTTVPIMGRSGSGNHSELVLSLIACAMFLLLLNFVQHVERTFHGPNYKVLDHQGGYWVVDLDVNSPQSVMSIVPDMALAQQVDDCNTRLYCGLPYIIPVLTLIWRTHWIPGSMPIISVPTSLSLINKTTTHGVTRYWFSAIGPDHMTLMMSPTKNVHLLSWSFVSGRPLIGPKWNGRDTYFVYYSCASAPEEWQFWIDLKVIYLAIPLRCKQLSGWGD</sequence>
<dbReference type="EMBL" id="JBFDAA010000008">
    <property type="protein sequence ID" value="KAL1130293.1"/>
    <property type="molecule type" value="Genomic_DNA"/>
</dbReference>
<accession>A0ABD0YG75</accession>
<keyword evidence="2" id="KW-0812">Transmembrane</keyword>
<name>A0ABD0YG75_9HEMI</name>
<comment type="caution">
    <text evidence="4">The sequence shown here is derived from an EMBL/GenBank/DDBJ whole genome shotgun (WGS) entry which is preliminary data.</text>
</comment>
<evidence type="ECO:0000256" key="1">
    <source>
        <dbReference type="ARBA" id="ARBA00010918"/>
    </source>
</evidence>
<dbReference type="AlphaFoldDB" id="A0ABD0YG75"/>
<dbReference type="Pfam" id="PF22248">
    <property type="entry name" value="ERMP1_C"/>
    <property type="match status" value="1"/>
</dbReference>
<keyword evidence="5" id="KW-1185">Reference proteome</keyword>
<feature type="transmembrane region" description="Helical" evidence="2">
    <location>
        <begin position="35"/>
        <end position="52"/>
    </location>
</feature>
<evidence type="ECO:0000313" key="4">
    <source>
        <dbReference type="EMBL" id="KAL1130293.1"/>
    </source>
</evidence>
<evidence type="ECO:0000259" key="3">
    <source>
        <dbReference type="Pfam" id="PF22248"/>
    </source>
</evidence>
<gene>
    <name evidence="4" type="ORF">AAG570_013231</name>
</gene>
<proteinExistence type="inferred from homology"/>
<keyword evidence="2" id="KW-1133">Transmembrane helix</keyword>
<organism evidence="4 5">
    <name type="scientific">Ranatra chinensis</name>
    <dbReference type="NCBI Taxonomy" id="642074"/>
    <lineage>
        <taxon>Eukaryota</taxon>
        <taxon>Metazoa</taxon>
        <taxon>Ecdysozoa</taxon>
        <taxon>Arthropoda</taxon>
        <taxon>Hexapoda</taxon>
        <taxon>Insecta</taxon>
        <taxon>Pterygota</taxon>
        <taxon>Neoptera</taxon>
        <taxon>Paraneoptera</taxon>
        <taxon>Hemiptera</taxon>
        <taxon>Heteroptera</taxon>
        <taxon>Panheteroptera</taxon>
        <taxon>Nepomorpha</taxon>
        <taxon>Nepidae</taxon>
        <taxon>Ranatrinae</taxon>
        <taxon>Ranatra</taxon>
    </lineage>
</organism>